<dbReference type="OrthoDB" id="3539716at2759"/>
<feature type="compositionally biased region" description="Polar residues" evidence="1">
    <location>
        <begin position="1"/>
        <end position="25"/>
    </location>
</feature>
<dbReference type="GeneID" id="19468623"/>
<dbReference type="RefSeq" id="XP_008084363.1">
    <property type="nucleotide sequence ID" value="XM_008086172.1"/>
</dbReference>
<accession>S3CS03</accession>
<proteinExistence type="predicted"/>
<feature type="compositionally biased region" description="Polar residues" evidence="1">
    <location>
        <begin position="50"/>
        <end position="69"/>
    </location>
</feature>
<protein>
    <submittedName>
        <fullName evidence="2">Uncharacterized protein</fullName>
    </submittedName>
</protein>
<feature type="region of interest" description="Disordered" evidence="1">
    <location>
        <begin position="1"/>
        <end position="89"/>
    </location>
</feature>
<evidence type="ECO:0000313" key="2">
    <source>
        <dbReference type="EMBL" id="EPE28455.1"/>
    </source>
</evidence>
<keyword evidence="3" id="KW-1185">Reference proteome</keyword>
<gene>
    <name evidence="2" type="ORF">GLAREA_09576</name>
</gene>
<dbReference type="Proteomes" id="UP000016922">
    <property type="component" value="Unassembled WGS sequence"/>
</dbReference>
<name>S3CS03_GLAL2</name>
<evidence type="ECO:0000256" key="1">
    <source>
        <dbReference type="SAM" id="MobiDB-lite"/>
    </source>
</evidence>
<organism evidence="2 3">
    <name type="scientific">Glarea lozoyensis (strain ATCC 20868 / MF5171)</name>
    <dbReference type="NCBI Taxonomy" id="1116229"/>
    <lineage>
        <taxon>Eukaryota</taxon>
        <taxon>Fungi</taxon>
        <taxon>Dikarya</taxon>
        <taxon>Ascomycota</taxon>
        <taxon>Pezizomycotina</taxon>
        <taxon>Leotiomycetes</taxon>
        <taxon>Helotiales</taxon>
        <taxon>Helotiaceae</taxon>
        <taxon>Glarea</taxon>
    </lineage>
</organism>
<sequence length="222" mass="25121">MSTEPQNGSAYSVASTRPAASSQEISSDDAYHCITAHQLQDRRKTRTSKHSNTSGRRNDTGFSNGTFVSPRSPHHHSNGGDNIAYHSSHGMYDDSSDGFQLGTIEYSQSDVIYPAEVCLDESQNPSHPVPTYTMGSNSRETAMRAYDYTSPIIQPEEYNYQSPSDVVYEEVRNDGTFHMPTSPTTQRYVSEDTPEERMRLGLPRFQTREDSEAYYRQSTYRR</sequence>
<dbReference type="EMBL" id="KE145368">
    <property type="protein sequence ID" value="EPE28455.1"/>
    <property type="molecule type" value="Genomic_DNA"/>
</dbReference>
<dbReference type="AlphaFoldDB" id="S3CS03"/>
<evidence type="ECO:0000313" key="3">
    <source>
        <dbReference type="Proteomes" id="UP000016922"/>
    </source>
</evidence>
<dbReference type="KEGG" id="glz:GLAREA_09576"/>
<dbReference type="HOGENOM" id="CLU_1245484_0_0_1"/>
<reference evidence="2 3" key="1">
    <citation type="journal article" date="2013" name="BMC Genomics">
        <title>Genomics-driven discovery of the pneumocandin biosynthetic gene cluster in the fungus Glarea lozoyensis.</title>
        <authorList>
            <person name="Chen L."/>
            <person name="Yue Q."/>
            <person name="Zhang X."/>
            <person name="Xiang M."/>
            <person name="Wang C."/>
            <person name="Li S."/>
            <person name="Che Y."/>
            <person name="Ortiz-Lopez F.J."/>
            <person name="Bills G.F."/>
            <person name="Liu X."/>
            <person name="An Z."/>
        </authorList>
    </citation>
    <scope>NUCLEOTIDE SEQUENCE [LARGE SCALE GENOMIC DNA]</scope>
    <source>
        <strain evidence="3">ATCC 20868 / MF5171</strain>
    </source>
</reference>